<feature type="chain" id="PRO_5009385493" description="Gas1-like protein" evidence="2">
    <location>
        <begin position="20"/>
        <end position="336"/>
    </location>
</feature>
<gene>
    <name evidence="3" type="ORF">MAPG_05089</name>
</gene>
<dbReference type="AlphaFoldDB" id="A0A0C4DYG8"/>
<dbReference type="OMA" id="ESKPHNG"/>
<evidence type="ECO:0000313" key="3">
    <source>
        <dbReference type="EMBL" id="KLU86070.1"/>
    </source>
</evidence>
<dbReference type="Proteomes" id="UP000011715">
    <property type="component" value="Unassembled WGS sequence"/>
</dbReference>
<evidence type="ECO:0000313" key="4">
    <source>
        <dbReference type="EnsemblFungi" id="MAPG_05089T0"/>
    </source>
</evidence>
<reference evidence="3" key="3">
    <citation type="submission" date="2011-03" db="EMBL/GenBank/DDBJ databases">
        <title>Annotation of Magnaporthe poae ATCC 64411.</title>
        <authorList>
            <person name="Ma L.-J."/>
            <person name="Dead R."/>
            <person name="Young S.K."/>
            <person name="Zeng Q."/>
            <person name="Gargeya S."/>
            <person name="Fitzgerald M."/>
            <person name="Haas B."/>
            <person name="Abouelleil A."/>
            <person name="Alvarado L."/>
            <person name="Arachchi H.M."/>
            <person name="Berlin A."/>
            <person name="Brown A."/>
            <person name="Chapman S.B."/>
            <person name="Chen Z."/>
            <person name="Dunbar C."/>
            <person name="Freedman E."/>
            <person name="Gearin G."/>
            <person name="Gellesch M."/>
            <person name="Goldberg J."/>
            <person name="Griggs A."/>
            <person name="Gujja S."/>
            <person name="Heiman D."/>
            <person name="Howarth C."/>
            <person name="Larson L."/>
            <person name="Lui A."/>
            <person name="MacDonald P.J.P."/>
            <person name="Mehta T."/>
            <person name="Montmayeur A."/>
            <person name="Murphy C."/>
            <person name="Neiman D."/>
            <person name="Pearson M."/>
            <person name="Priest M."/>
            <person name="Roberts A."/>
            <person name="Saif S."/>
            <person name="Shea T."/>
            <person name="Shenoy N."/>
            <person name="Sisk P."/>
            <person name="Stolte C."/>
            <person name="Sykes S."/>
            <person name="Yandava C."/>
            <person name="Wortman J."/>
            <person name="Nusbaum C."/>
            <person name="Birren B."/>
        </authorList>
    </citation>
    <scope>NUCLEOTIDE SEQUENCE</scope>
    <source>
        <strain evidence="3">ATCC 64411</strain>
    </source>
</reference>
<dbReference type="EMBL" id="GL876969">
    <property type="protein sequence ID" value="KLU86070.1"/>
    <property type="molecule type" value="Genomic_DNA"/>
</dbReference>
<reference evidence="4" key="4">
    <citation type="journal article" date="2015" name="G3 (Bethesda)">
        <title>Genome sequences of three phytopathogenic species of the Magnaporthaceae family of fungi.</title>
        <authorList>
            <person name="Okagaki L.H."/>
            <person name="Nunes C.C."/>
            <person name="Sailsbery J."/>
            <person name="Clay B."/>
            <person name="Brown D."/>
            <person name="John T."/>
            <person name="Oh Y."/>
            <person name="Young N."/>
            <person name="Fitzgerald M."/>
            <person name="Haas B.J."/>
            <person name="Zeng Q."/>
            <person name="Young S."/>
            <person name="Adiconis X."/>
            <person name="Fan L."/>
            <person name="Levin J.Z."/>
            <person name="Mitchell T.K."/>
            <person name="Okubara P.A."/>
            <person name="Farman M.L."/>
            <person name="Kohn L.M."/>
            <person name="Birren B."/>
            <person name="Ma L.-J."/>
            <person name="Dean R.A."/>
        </authorList>
    </citation>
    <scope>NUCLEOTIDE SEQUENCE</scope>
    <source>
        <strain evidence="4">ATCC 64411 / 73-15</strain>
    </source>
</reference>
<dbReference type="OrthoDB" id="3241054at2759"/>
<dbReference type="PANTHER" id="PTHR34618:SF3">
    <property type="entry name" value="GEGH 16 PROTEIN"/>
    <property type="match status" value="1"/>
</dbReference>
<dbReference type="EMBL" id="ADBL01001200">
    <property type="status" value="NOT_ANNOTATED_CDS"/>
    <property type="molecule type" value="Genomic_DNA"/>
</dbReference>
<feature type="region of interest" description="Disordered" evidence="1">
    <location>
        <begin position="283"/>
        <end position="336"/>
    </location>
</feature>
<evidence type="ECO:0008006" key="6">
    <source>
        <dbReference type="Google" id="ProtNLM"/>
    </source>
</evidence>
<sequence length="336" mass="33877">MVYFTRALAISALLALASAQNNKGNRGAGGGAGAGAGGAAQGIILVSAKGNSGTSGPLQLLNTDPKDAQIINDDEIKGNVVNQCGRTLLKGNIDIGQNTEDAIANGAVTKVTKGGKVEATFKVQGNANPQLKCDMDLTSNGNGATGQTPLKIAQTNAGQGQVKVTIDLPADMKLIGGSTGDIGTIRCRNAQNFGSCFPIQQTDTTPNVNDPDTIKTAATGETIKSVVAGNNKAFKQVAAASAAAKTEEQQGPAVVDALLKVNPNLVQSQNKAVSANAVGAKKANKGNGAAKGNGGARNGAAKAGGKNNAAANRKNNAARAGANRRTRRRSVEEIQA</sequence>
<reference evidence="4" key="5">
    <citation type="submission" date="2015-06" db="UniProtKB">
        <authorList>
            <consortium name="EnsemblFungi"/>
        </authorList>
    </citation>
    <scope>IDENTIFICATION</scope>
    <source>
        <strain evidence="4">ATCC 64411</strain>
    </source>
</reference>
<dbReference type="PANTHER" id="PTHR34618">
    <property type="entry name" value="SURFACE PROTEIN MAS1, PUTATIVE-RELATED"/>
    <property type="match status" value="1"/>
</dbReference>
<evidence type="ECO:0000313" key="5">
    <source>
        <dbReference type="Proteomes" id="UP000011715"/>
    </source>
</evidence>
<evidence type="ECO:0000256" key="1">
    <source>
        <dbReference type="SAM" id="MobiDB-lite"/>
    </source>
</evidence>
<protein>
    <recommendedName>
        <fullName evidence="6">Gas1-like protein</fullName>
    </recommendedName>
</protein>
<reference evidence="3" key="1">
    <citation type="submission" date="2010-05" db="EMBL/GenBank/DDBJ databases">
        <title>The Genome Sequence of Magnaporthe poae strain ATCC 64411.</title>
        <authorList>
            <consortium name="The Broad Institute Genome Sequencing Platform"/>
            <consortium name="Broad Institute Genome Sequencing Center for Infectious Disease"/>
            <person name="Ma L.-J."/>
            <person name="Dead R."/>
            <person name="Young S."/>
            <person name="Zeng Q."/>
            <person name="Koehrsen M."/>
            <person name="Alvarado L."/>
            <person name="Berlin A."/>
            <person name="Chapman S.B."/>
            <person name="Chen Z."/>
            <person name="Freedman E."/>
            <person name="Gellesch M."/>
            <person name="Goldberg J."/>
            <person name="Griggs A."/>
            <person name="Gujja S."/>
            <person name="Heilman E.R."/>
            <person name="Heiman D."/>
            <person name="Hepburn T."/>
            <person name="Howarth C."/>
            <person name="Jen D."/>
            <person name="Larson L."/>
            <person name="Mehta T."/>
            <person name="Neiman D."/>
            <person name="Pearson M."/>
            <person name="Roberts A."/>
            <person name="Saif S."/>
            <person name="Shea T."/>
            <person name="Shenoy N."/>
            <person name="Sisk P."/>
            <person name="Stolte C."/>
            <person name="Sykes S."/>
            <person name="Walk T."/>
            <person name="White J."/>
            <person name="Yandava C."/>
            <person name="Haas B."/>
            <person name="Nusbaum C."/>
            <person name="Birren B."/>
        </authorList>
    </citation>
    <scope>NUCLEOTIDE SEQUENCE</scope>
    <source>
        <strain evidence="3">ATCC 64411</strain>
    </source>
</reference>
<keyword evidence="2" id="KW-0732">Signal</keyword>
<organism evidence="4 5">
    <name type="scientific">Magnaporthiopsis poae (strain ATCC 64411 / 73-15)</name>
    <name type="common">Kentucky bluegrass fungus</name>
    <name type="synonym">Magnaporthe poae</name>
    <dbReference type="NCBI Taxonomy" id="644358"/>
    <lineage>
        <taxon>Eukaryota</taxon>
        <taxon>Fungi</taxon>
        <taxon>Dikarya</taxon>
        <taxon>Ascomycota</taxon>
        <taxon>Pezizomycotina</taxon>
        <taxon>Sordariomycetes</taxon>
        <taxon>Sordariomycetidae</taxon>
        <taxon>Magnaporthales</taxon>
        <taxon>Magnaporthaceae</taxon>
        <taxon>Magnaporthiopsis</taxon>
    </lineage>
</organism>
<reference evidence="5" key="2">
    <citation type="submission" date="2010-05" db="EMBL/GenBank/DDBJ databases">
        <title>The genome sequence of Magnaporthe poae strain ATCC 64411.</title>
        <authorList>
            <person name="Ma L.-J."/>
            <person name="Dead R."/>
            <person name="Young S."/>
            <person name="Zeng Q."/>
            <person name="Koehrsen M."/>
            <person name="Alvarado L."/>
            <person name="Berlin A."/>
            <person name="Chapman S.B."/>
            <person name="Chen Z."/>
            <person name="Freedman E."/>
            <person name="Gellesch M."/>
            <person name="Goldberg J."/>
            <person name="Griggs A."/>
            <person name="Gujja S."/>
            <person name="Heilman E.R."/>
            <person name="Heiman D."/>
            <person name="Hepburn T."/>
            <person name="Howarth C."/>
            <person name="Jen D."/>
            <person name="Larson L."/>
            <person name="Mehta T."/>
            <person name="Neiman D."/>
            <person name="Pearson M."/>
            <person name="Roberts A."/>
            <person name="Saif S."/>
            <person name="Shea T."/>
            <person name="Shenoy N."/>
            <person name="Sisk P."/>
            <person name="Stolte C."/>
            <person name="Sykes S."/>
            <person name="Walk T."/>
            <person name="White J."/>
            <person name="Yandava C."/>
            <person name="Haas B."/>
            <person name="Nusbaum C."/>
            <person name="Birren B."/>
        </authorList>
    </citation>
    <scope>NUCLEOTIDE SEQUENCE [LARGE SCALE GENOMIC DNA]</scope>
    <source>
        <strain evidence="5">ATCC 64411 / 73-15</strain>
    </source>
</reference>
<keyword evidence="5" id="KW-1185">Reference proteome</keyword>
<feature type="signal peptide" evidence="2">
    <location>
        <begin position="1"/>
        <end position="19"/>
    </location>
</feature>
<dbReference type="STRING" id="644358.A0A0C4DYG8"/>
<evidence type="ECO:0000256" key="2">
    <source>
        <dbReference type="SAM" id="SignalP"/>
    </source>
</evidence>
<name>A0A0C4DYG8_MAGP6</name>
<proteinExistence type="predicted"/>
<accession>A0A0C4DYG8</accession>
<dbReference type="VEuPathDB" id="FungiDB:MAPG_05089"/>
<dbReference type="InterPro" id="IPR021476">
    <property type="entry name" value="Egh16-like"/>
</dbReference>
<dbReference type="Pfam" id="PF11327">
    <property type="entry name" value="Egh16-like"/>
    <property type="match status" value="1"/>
</dbReference>
<dbReference type="EnsemblFungi" id="MAPG_05089T0">
    <property type="protein sequence ID" value="MAPG_05089T0"/>
    <property type="gene ID" value="MAPG_05089"/>
</dbReference>
<feature type="compositionally biased region" description="Low complexity" evidence="1">
    <location>
        <begin position="298"/>
        <end position="321"/>
    </location>
</feature>
<dbReference type="eggNOG" id="ENOG502RWTH">
    <property type="taxonomic scope" value="Eukaryota"/>
</dbReference>